<dbReference type="Proteomes" id="UP001516400">
    <property type="component" value="Unassembled WGS sequence"/>
</dbReference>
<dbReference type="PANTHER" id="PTHR21308">
    <property type="entry name" value="PHYTANOYL-COA ALPHA-HYDROXYLASE"/>
    <property type="match status" value="1"/>
</dbReference>
<comment type="caution">
    <text evidence="5">The sequence shown here is derived from an EMBL/GenBank/DDBJ whole genome shotgun (WGS) entry which is preliminary data.</text>
</comment>
<evidence type="ECO:0000256" key="3">
    <source>
        <dbReference type="ARBA" id="ARBA00034921"/>
    </source>
</evidence>
<evidence type="ECO:0000313" key="5">
    <source>
        <dbReference type="EMBL" id="KAL3279776.1"/>
    </source>
</evidence>
<dbReference type="Gene3D" id="2.60.120.620">
    <property type="entry name" value="q2cbj1_9rhob like domain"/>
    <property type="match status" value="1"/>
</dbReference>
<dbReference type="PANTHER" id="PTHR21308:SF1">
    <property type="entry name" value="PHYTANOYL-COA DIOXYGENASE, PEROXISOMAL"/>
    <property type="match status" value="1"/>
</dbReference>
<accession>A0ABD2NN35</accession>
<reference evidence="5 6" key="1">
    <citation type="journal article" date="2021" name="BMC Biol.">
        <title>Horizontally acquired antibacterial genes associated with adaptive radiation of ladybird beetles.</title>
        <authorList>
            <person name="Li H.S."/>
            <person name="Tang X.F."/>
            <person name="Huang Y.H."/>
            <person name="Xu Z.Y."/>
            <person name="Chen M.L."/>
            <person name="Du X.Y."/>
            <person name="Qiu B.Y."/>
            <person name="Chen P.T."/>
            <person name="Zhang W."/>
            <person name="Slipinski A."/>
            <person name="Escalona H.E."/>
            <person name="Waterhouse R.M."/>
            <person name="Zwick A."/>
            <person name="Pang H."/>
        </authorList>
    </citation>
    <scope>NUCLEOTIDE SEQUENCE [LARGE SCALE GENOMIC DNA]</scope>
    <source>
        <strain evidence="5">SYSU2018</strain>
    </source>
</reference>
<keyword evidence="6" id="KW-1185">Reference proteome</keyword>
<dbReference type="AlphaFoldDB" id="A0ABD2NN35"/>
<comment type="similarity">
    <text evidence="1">Belongs to the PhyH family.</text>
</comment>
<dbReference type="InterPro" id="IPR008775">
    <property type="entry name" value="Phytyl_CoA_dOase-like"/>
</dbReference>
<evidence type="ECO:0000256" key="4">
    <source>
        <dbReference type="ARBA" id="ARBA00034924"/>
    </source>
</evidence>
<dbReference type="GO" id="GO:0048244">
    <property type="term" value="F:phytanoyl-CoA dioxygenase activity"/>
    <property type="evidence" value="ECO:0007669"/>
    <property type="project" value="UniProtKB-EC"/>
</dbReference>
<dbReference type="Pfam" id="PF05721">
    <property type="entry name" value="PhyH"/>
    <property type="match status" value="1"/>
</dbReference>
<evidence type="ECO:0000256" key="2">
    <source>
        <dbReference type="ARBA" id="ARBA00034809"/>
    </source>
</evidence>
<organism evidence="5 6">
    <name type="scientific">Cryptolaemus montrouzieri</name>
    <dbReference type="NCBI Taxonomy" id="559131"/>
    <lineage>
        <taxon>Eukaryota</taxon>
        <taxon>Metazoa</taxon>
        <taxon>Ecdysozoa</taxon>
        <taxon>Arthropoda</taxon>
        <taxon>Hexapoda</taxon>
        <taxon>Insecta</taxon>
        <taxon>Pterygota</taxon>
        <taxon>Neoptera</taxon>
        <taxon>Endopterygota</taxon>
        <taxon>Coleoptera</taxon>
        <taxon>Polyphaga</taxon>
        <taxon>Cucujiformia</taxon>
        <taxon>Coccinelloidea</taxon>
        <taxon>Coccinellidae</taxon>
        <taxon>Scymninae</taxon>
        <taxon>Scymnini</taxon>
        <taxon>Cryptolaemus</taxon>
    </lineage>
</organism>
<dbReference type="EMBL" id="JABFTP020000124">
    <property type="protein sequence ID" value="KAL3279776.1"/>
    <property type="molecule type" value="Genomic_DNA"/>
</dbReference>
<evidence type="ECO:0000256" key="1">
    <source>
        <dbReference type="ARBA" id="ARBA00005830"/>
    </source>
</evidence>
<gene>
    <name evidence="5" type="ORF">HHI36_017284</name>
</gene>
<name>A0ABD2NN35_9CUCU</name>
<protein>
    <recommendedName>
        <fullName evidence="2">phytanoyl-CoA dioxygenase</fullName>
        <ecNumber evidence="2">1.14.11.18</ecNumber>
    </recommendedName>
    <alternativeName>
        <fullName evidence="3">Phytanic acid oxidase</fullName>
    </alternativeName>
    <alternativeName>
        <fullName evidence="4">Phytanoyl-CoA alpha-hydroxylase</fullName>
    </alternativeName>
</protein>
<proteinExistence type="inferred from homology"/>
<evidence type="ECO:0000313" key="6">
    <source>
        <dbReference type="Proteomes" id="UP001516400"/>
    </source>
</evidence>
<dbReference type="EC" id="1.14.11.18" evidence="2"/>
<dbReference type="InterPro" id="IPR047128">
    <property type="entry name" value="PhyH"/>
</dbReference>
<dbReference type="SUPFAM" id="SSF51197">
    <property type="entry name" value="Clavaminate synthase-like"/>
    <property type="match status" value="1"/>
</dbReference>
<sequence>MNNQFRYTKNNNTLSDEQRQFYEENGYILIKNNVPHALIDKLIDRFIDICEGKIKVPLPFILAKDRSLKSRGFKGQYLMNKIQDFLYDEEYFKYASLPSVVDVVESIIGPNIVAVHSMLINKPPDAHPKFSQHPLHQDQHYFPFRPANNIVGAWTAMEKVNEDNGCLFVIPGSHRRETLLKHEYPTGVKNCLYHGIFGLEKEPTLNLIMEKGDTVFFHPMLLHGSRENRTKGFRKAISVHYADTYCYFIDVEDTHQKNIVREVEYITKQDYITYWKMKSRHIRGNSGCFRNLPSHL</sequence>